<dbReference type="Pfam" id="PF03372">
    <property type="entry name" value="Exo_endo_phos"/>
    <property type="match status" value="1"/>
</dbReference>
<feature type="domain" description="2',5'-phosphodiesterase 12-like N-terminal" evidence="16">
    <location>
        <begin position="119"/>
        <end position="216"/>
    </location>
</feature>
<evidence type="ECO:0000313" key="17">
    <source>
        <dbReference type="EMBL" id="KAG8431033.1"/>
    </source>
</evidence>
<sequence length="556" mass="62423">MMRHFRSLVSLRVRSVPGMERAVVRVLPGDSRVTIALRLIGIRRNLQRDRTELLGRTLTRIAATASKKVRGKEPGGEVPGVRLWYQGREVPGDEPNCSAWREGSVLEVGQTRYLVERNPPSFLQLELPRSVLVGSPLSPRVQVEFGTIEASEFVWYRQAGDSTKDEARDGWEEVGRGRVFTPGKTELGKRLKLMATPGDGHRQGPAVQTELTGPVEDEPCHCLSDPRHLLTQSPAALPGFRTVSYNILADIYAQTELSRTALYPYCPDRALERGYRQNLLRREVTGYRADLLCLQEVERETFEGSLGSVLGATGLDGTFRVKEKQHEGLATFYRRDRFRLVSQHDVTLAETLREDPVQSDLRHRLAGFPAVWDSVMRRSTALQVLVLESTDNPARKLCLANTHLYFHPNGGNIRLIQMTVALTHLRHVACELYPGIPVVFCGDFNSMPNSGIYRFVTSGSISEDHEDWTSNGEEEQCNMALTHPFKLASACGTPDYTNYIGDFNGCLDYIFIDSLSLDVERIIPLPSHEEVIRHKALPSVSHPSDHLALVCDLKWK</sequence>
<dbReference type="InterPro" id="IPR036691">
    <property type="entry name" value="Endo/exonu/phosph_ase_sf"/>
</dbReference>
<dbReference type="AlphaFoldDB" id="A0A8T2IGQ6"/>
<keyword evidence="12" id="KW-0496">Mitochondrion</keyword>
<evidence type="ECO:0000259" key="15">
    <source>
        <dbReference type="Pfam" id="PF03372"/>
    </source>
</evidence>
<dbReference type="GO" id="GO:0005759">
    <property type="term" value="C:mitochondrial matrix"/>
    <property type="evidence" value="ECO:0007669"/>
    <property type="project" value="UniProtKB-SubCell"/>
</dbReference>
<keyword evidence="9" id="KW-0269">Exonuclease</keyword>
<evidence type="ECO:0000256" key="11">
    <source>
        <dbReference type="ARBA" id="ARBA00022946"/>
    </source>
</evidence>
<proteinExistence type="inferred from homology"/>
<keyword evidence="8" id="KW-0378">Hydrolase</keyword>
<evidence type="ECO:0000256" key="13">
    <source>
        <dbReference type="ARBA" id="ARBA00072755"/>
    </source>
</evidence>
<comment type="cofactor">
    <cofactor evidence="1">
        <name>Mg(2+)</name>
        <dbReference type="ChEBI" id="CHEBI:18420"/>
    </cofactor>
</comment>
<evidence type="ECO:0000256" key="5">
    <source>
        <dbReference type="ARBA" id="ARBA00022664"/>
    </source>
</evidence>
<dbReference type="GO" id="GO:0046872">
    <property type="term" value="F:metal ion binding"/>
    <property type="evidence" value="ECO:0007669"/>
    <property type="project" value="UniProtKB-KW"/>
</dbReference>
<keyword evidence="4" id="KW-0597">Phosphoprotein</keyword>
<evidence type="ECO:0000256" key="6">
    <source>
        <dbReference type="ARBA" id="ARBA00022722"/>
    </source>
</evidence>
<evidence type="ECO:0000259" key="16">
    <source>
        <dbReference type="Pfam" id="PF21171"/>
    </source>
</evidence>
<evidence type="ECO:0000256" key="1">
    <source>
        <dbReference type="ARBA" id="ARBA00001946"/>
    </source>
</evidence>
<keyword evidence="11" id="KW-0809">Transit peptide</keyword>
<accession>A0A8T2IGQ6</accession>
<dbReference type="InterPro" id="IPR005135">
    <property type="entry name" value="Endo/exonuclease/phosphatase"/>
</dbReference>
<dbReference type="GO" id="GO:0004535">
    <property type="term" value="F:poly(A)-specific ribonuclease activity"/>
    <property type="evidence" value="ECO:0007669"/>
    <property type="project" value="UniProtKB-ARBA"/>
</dbReference>
<evidence type="ECO:0000256" key="8">
    <source>
        <dbReference type="ARBA" id="ARBA00022801"/>
    </source>
</evidence>
<keyword evidence="18" id="KW-1185">Reference proteome</keyword>
<evidence type="ECO:0000256" key="3">
    <source>
        <dbReference type="ARBA" id="ARBA00010774"/>
    </source>
</evidence>
<name>A0A8T2IGQ6_9PIPI</name>
<dbReference type="Proteomes" id="UP000812440">
    <property type="component" value="Unassembled WGS sequence"/>
</dbReference>
<dbReference type="FunFam" id="3.60.10.10:FF:000018">
    <property type="entry name" value="2',5'-phosphodiesterase 12"/>
    <property type="match status" value="1"/>
</dbReference>
<dbReference type="InterPro" id="IPR048821">
    <property type="entry name" value="PDE12-like_N"/>
</dbReference>
<dbReference type="SUPFAM" id="SSF56219">
    <property type="entry name" value="DNase I-like"/>
    <property type="match status" value="1"/>
</dbReference>
<dbReference type="GO" id="GO:0006397">
    <property type="term" value="P:mRNA processing"/>
    <property type="evidence" value="ECO:0007669"/>
    <property type="project" value="UniProtKB-KW"/>
</dbReference>
<organism evidence="17 18">
    <name type="scientific">Hymenochirus boettgeri</name>
    <name type="common">Congo dwarf clawed frog</name>
    <dbReference type="NCBI Taxonomy" id="247094"/>
    <lineage>
        <taxon>Eukaryota</taxon>
        <taxon>Metazoa</taxon>
        <taxon>Chordata</taxon>
        <taxon>Craniata</taxon>
        <taxon>Vertebrata</taxon>
        <taxon>Euteleostomi</taxon>
        <taxon>Amphibia</taxon>
        <taxon>Batrachia</taxon>
        <taxon>Anura</taxon>
        <taxon>Pipoidea</taxon>
        <taxon>Pipidae</taxon>
        <taxon>Pipinae</taxon>
        <taxon>Hymenochirus</taxon>
    </lineage>
</organism>
<keyword evidence="6" id="KW-0540">Nuclease</keyword>
<evidence type="ECO:0000313" key="18">
    <source>
        <dbReference type="Proteomes" id="UP000812440"/>
    </source>
</evidence>
<dbReference type="OrthoDB" id="412787at2759"/>
<comment type="similarity">
    <text evidence="3">Belongs to the CCR4/nocturin family.</text>
</comment>
<dbReference type="PANTHER" id="PTHR12121">
    <property type="entry name" value="CARBON CATABOLITE REPRESSOR PROTEIN 4"/>
    <property type="match status" value="1"/>
</dbReference>
<dbReference type="InterPro" id="IPR050410">
    <property type="entry name" value="CCR4/nocturin_mRNA_transcr"/>
</dbReference>
<comment type="subcellular location">
    <subcellularLocation>
        <location evidence="2">Mitochondrion matrix</location>
    </subcellularLocation>
</comment>
<dbReference type="GO" id="GO:0000288">
    <property type="term" value="P:nuclear-transcribed mRNA catabolic process, deadenylation-dependent decay"/>
    <property type="evidence" value="ECO:0007669"/>
    <property type="project" value="TreeGrafter"/>
</dbReference>
<evidence type="ECO:0000256" key="14">
    <source>
        <dbReference type="ARBA" id="ARBA00083541"/>
    </source>
</evidence>
<evidence type="ECO:0000256" key="2">
    <source>
        <dbReference type="ARBA" id="ARBA00004305"/>
    </source>
</evidence>
<keyword evidence="7" id="KW-0479">Metal-binding</keyword>
<protein>
    <recommendedName>
        <fullName evidence="13">2',5'-phosphodiesterase 12</fullName>
    </recommendedName>
    <alternativeName>
        <fullName evidence="14">Mitochondrial deadenylase</fullName>
    </alternativeName>
</protein>
<evidence type="ECO:0000256" key="12">
    <source>
        <dbReference type="ARBA" id="ARBA00023128"/>
    </source>
</evidence>
<reference evidence="17" key="1">
    <citation type="thesis" date="2020" institute="ProQuest LLC" country="789 East Eisenhower Parkway, Ann Arbor, MI, USA">
        <title>Comparative Genomics and Chromosome Evolution.</title>
        <authorList>
            <person name="Mudd A.B."/>
        </authorList>
    </citation>
    <scope>NUCLEOTIDE SEQUENCE</scope>
    <source>
        <strain evidence="17">Female2</strain>
        <tissue evidence="17">Blood</tissue>
    </source>
</reference>
<keyword evidence="5" id="KW-0507">mRNA processing</keyword>
<evidence type="ECO:0000256" key="9">
    <source>
        <dbReference type="ARBA" id="ARBA00022839"/>
    </source>
</evidence>
<dbReference type="EMBL" id="JAACNH010000409">
    <property type="protein sequence ID" value="KAG8431033.1"/>
    <property type="molecule type" value="Genomic_DNA"/>
</dbReference>
<feature type="domain" description="Endonuclease/exonuclease/phosphatase" evidence="15">
    <location>
        <begin position="244"/>
        <end position="546"/>
    </location>
</feature>
<keyword evidence="10" id="KW-0460">Magnesium</keyword>
<evidence type="ECO:0000256" key="4">
    <source>
        <dbReference type="ARBA" id="ARBA00022553"/>
    </source>
</evidence>
<gene>
    <name evidence="17" type="ORF">GDO86_019537</name>
</gene>
<evidence type="ECO:0000256" key="10">
    <source>
        <dbReference type="ARBA" id="ARBA00022842"/>
    </source>
</evidence>
<comment type="caution">
    <text evidence="17">The sequence shown here is derived from an EMBL/GenBank/DDBJ whole genome shotgun (WGS) entry which is preliminary data.</text>
</comment>
<dbReference type="Gene3D" id="3.60.10.10">
    <property type="entry name" value="Endonuclease/exonuclease/phosphatase"/>
    <property type="match status" value="1"/>
</dbReference>
<dbReference type="Pfam" id="PF21171">
    <property type="entry name" value="PDE12-like_N"/>
    <property type="match status" value="1"/>
</dbReference>
<evidence type="ECO:0000256" key="7">
    <source>
        <dbReference type="ARBA" id="ARBA00022723"/>
    </source>
</evidence>
<dbReference type="PANTHER" id="PTHR12121:SF37">
    <property type="entry name" value="2',5'-PHOSPHODIESTERASE 12"/>
    <property type="match status" value="1"/>
</dbReference>